<keyword evidence="8" id="KW-0808">Transferase</keyword>
<gene>
    <name evidence="8" type="ORF">CPY51_03710</name>
</gene>
<organism evidence="8 9">
    <name type="scientific">Rhizobium tubonense</name>
    <dbReference type="NCBI Taxonomy" id="484088"/>
    <lineage>
        <taxon>Bacteria</taxon>
        <taxon>Pseudomonadati</taxon>
        <taxon>Pseudomonadota</taxon>
        <taxon>Alphaproteobacteria</taxon>
        <taxon>Hyphomicrobiales</taxon>
        <taxon>Rhizobiaceae</taxon>
        <taxon>Rhizobium/Agrobacterium group</taxon>
        <taxon>Rhizobium</taxon>
    </lineage>
</organism>
<feature type="transmembrane region" description="Helical" evidence="5">
    <location>
        <begin position="30"/>
        <end position="54"/>
    </location>
</feature>
<dbReference type="InterPro" id="IPR003661">
    <property type="entry name" value="HisK_dim/P_dom"/>
</dbReference>
<dbReference type="PANTHER" id="PTHR43065">
    <property type="entry name" value="SENSOR HISTIDINE KINASE"/>
    <property type="match status" value="1"/>
</dbReference>
<evidence type="ECO:0000313" key="9">
    <source>
        <dbReference type="Proteomes" id="UP000248925"/>
    </source>
</evidence>
<protein>
    <recommendedName>
        <fullName evidence="2">histidine kinase</fullName>
        <ecNumber evidence="2">2.7.13.3</ecNumber>
    </recommendedName>
</protein>
<dbReference type="AlphaFoldDB" id="A0A2W4F3C3"/>
<dbReference type="InterPro" id="IPR004358">
    <property type="entry name" value="Sig_transdc_His_kin-like_C"/>
</dbReference>
<dbReference type="SMART" id="SM00388">
    <property type="entry name" value="HisKA"/>
    <property type="match status" value="1"/>
</dbReference>
<reference evidence="8 9" key="1">
    <citation type="journal article" date="2018" name="Sci. Rep.">
        <title>Rhizobium tumorigenes sp. nov., a novel plant tumorigenic bacterium isolated from cane gall tumors on thornless blackberry.</title>
        <authorList>
            <person name="Kuzmanovi N."/>
            <person name="Smalla K."/>
            <person name="Gronow S."/>
            <person name="PuBawska J."/>
        </authorList>
    </citation>
    <scope>NUCLEOTIDE SEQUENCE [LARGE SCALE GENOMIC DNA]</scope>
    <source>
        <strain evidence="8 9">CCBAU 85046</strain>
    </source>
</reference>
<dbReference type="SUPFAM" id="SSF55874">
    <property type="entry name" value="ATPase domain of HSP90 chaperone/DNA topoisomerase II/histidine kinase"/>
    <property type="match status" value="1"/>
</dbReference>
<dbReference type="Pfam" id="PF02518">
    <property type="entry name" value="HATPase_c"/>
    <property type="match status" value="1"/>
</dbReference>
<keyword evidence="8" id="KW-0418">Kinase</keyword>
<evidence type="ECO:0000256" key="2">
    <source>
        <dbReference type="ARBA" id="ARBA00012438"/>
    </source>
</evidence>
<proteinExistence type="predicted"/>
<evidence type="ECO:0000256" key="1">
    <source>
        <dbReference type="ARBA" id="ARBA00000085"/>
    </source>
</evidence>
<feature type="domain" description="Response regulatory" evidence="7">
    <location>
        <begin position="574"/>
        <end position="686"/>
    </location>
</feature>
<feature type="modified residue" description="4-aspartylphosphate" evidence="4">
    <location>
        <position position="624"/>
    </location>
</feature>
<feature type="transmembrane region" description="Helical" evidence="5">
    <location>
        <begin position="290"/>
        <end position="311"/>
    </location>
</feature>
<dbReference type="PANTHER" id="PTHR43065:SF49">
    <property type="entry name" value="HISTIDINE KINASE"/>
    <property type="match status" value="1"/>
</dbReference>
<comment type="caution">
    <text evidence="8">The sequence shown here is derived from an EMBL/GenBank/DDBJ whole genome shotgun (WGS) entry which is preliminary data.</text>
</comment>
<keyword evidence="5" id="KW-0812">Transmembrane</keyword>
<keyword evidence="5" id="KW-1133">Transmembrane helix</keyword>
<dbReference type="SMART" id="SM00387">
    <property type="entry name" value="HATPase_c"/>
    <property type="match status" value="1"/>
</dbReference>
<feature type="domain" description="Histidine kinase" evidence="6">
    <location>
        <begin position="339"/>
        <end position="557"/>
    </location>
</feature>
<evidence type="ECO:0000256" key="4">
    <source>
        <dbReference type="PROSITE-ProRule" id="PRU00169"/>
    </source>
</evidence>
<evidence type="ECO:0000256" key="3">
    <source>
        <dbReference type="ARBA" id="ARBA00022553"/>
    </source>
</evidence>
<dbReference type="EMBL" id="PCDP01000002">
    <property type="protein sequence ID" value="PZM16453.1"/>
    <property type="molecule type" value="Genomic_DNA"/>
</dbReference>
<dbReference type="SMART" id="SM00448">
    <property type="entry name" value="REC"/>
    <property type="match status" value="1"/>
</dbReference>
<keyword evidence="5" id="KW-0472">Membrane</keyword>
<dbReference type="EC" id="2.7.13.3" evidence="2"/>
<dbReference type="SUPFAM" id="SSF47384">
    <property type="entry name" value="Homodimeric domain of signal transducing histidine kinase"/>
    <property type="match status" value="1"/>
</dbReference>
<evidence type="ECO:0000313" key="8">
    <source>
        <dbReference type="EMBL" id="PZM16453.1"/>
    </source>
</evidence>
<dbReference type="GO" id="GO:0000155">
    <property type="term" value="F:phosphorelay sensor kinase activity"/>
    <property type="evidence" value="ECO:0007669"/>
    <property type="project" value="InterPro"/>
</dbReference>
<evidence type="ECO:0000259" key="7">
    <source>
        <dbReference type="PROSITE" id="PS50110"/>
    </source>
</evidence>
<dbReference type="InterPro" id="IPR005467">
    <property type="entry name" value="His_kinase_dom"/>
</dbReference>
<dbReference type="Gene3D" id="3.40.50.2300">
    <property type="match status" value="1"/>
</dbReference>
<dbReference type="Proteomes" id="UP000248925">
    <property type="component" value="Unassembled WGS sequence"/>
</dbReference>
<sequence length="698" mass="74738">MSRGSLLLAFQGNALCPKDNLGGSMARIRPMFLLMLAAIIPVVLLGGLFGQYLLQQQRAAFDKQVSEQAATLAVALNRELSTQIQLLSILSESPRVDPPVTAAGFGEIARRLLARFPAWGLLQVTDVKGNVIVTVPPQEAKQLAGSINDGKIEAVSSPVIGDVSKGLLGDFGFPVRVPVLRNGETVLELTAIIRPSEISTVLQQDGQGVGWQAWATDGAGAVVAALDTGAQTGQPARTYARMGKADAEEAMLPSGEIVRVASSAVGTTGWSVTAAMPVSEYRSLSWKTSLLLLVTCFATLVCSGVAILLFYREFVQRREQETTMANAQRMEALGKLTGQVAHDFNNLLMIFQAGANAIRRRPQDDSRVQQVLDSMLEGVTRGKEMTQRLLSFSRKSNQTAEVTDLIATLREVHPLLRQAANDTILVEYAVDPLLWPATIEAKSLEIALINLVTNAREAMPSGGEIILRARNVADARSESDRLSGAHVAITIRDTGTGITPGIIARIFEPLFTTKPGGAPGLGLAQVKNFAERSGGGVSVASITSVGTAITIYLPRAREAIAKPTGEGAATLPRRLLIVDDTPASLEAARISVEGDVVEVLTARSARDALEVLGARRDLDGLLSDIMMPGMSGIELAEISRRLLPNLRIVLMTGYSDRMEQGQKVDFPVVSKPFNQLELHAAFAQTLVNTVITGKFPMR</sequence>
<keyword evidence="9" id="KW-1185">Reference proteome</keyword>
<dbReference type="InterPro" id="IPR011006">
    <property type="entry name" value="CheY-like_superfamily"/>
</dbReference>
<dbReference type="InterPro" id="IPR001789">
    <property type="entry name" value="Sig_transdc_resp-reg_receiver"/>
</dbReference>
<dbReference type="PRINTS" id="PR00344">
    <property type="entry name" value="BCTRLSENSOR"/>
</dbReference>
<dbReference type="InterPro" id="IPR036097">
    <property type="entry name" value="HisK_dim/P_sf"/>
</dbReference>
<name>A0A2W4F3C3_9HYPH</name>
<dbReference type="SUPFAM" id="SSF52172">
    <property type="entry name" value="CheY-like"/>
    <property type="match status" value="1"/>
</dbReference>
<dbReference type="OrthoDB" id="9796100at2"/>
<evidence type="ECO:0000259" key="6">
    <source>
        <dbReference type="PROSITE" id="PS50109"/>
    </source>
</evidence>
<dbReference type="InterPro" id="IPR036890">
    <property type="entry name" value="HATPase_C_sf"/>
</dbReference>
<comment type="catalytic activity">
    <reaction evidence="1">
        <text>ATP + protein L-histidine = ADP + protein N-phospho-L-histidine.</text>
        <dbReference type="EC" id="2.7.13.3"/>
    </reaction>
</comment>
<dbReference type="PROSITE" id="PS50110">
    <property type="entry name" value="RESPONSE_REGULATORY"/>
    <property type="match status" value="1"/>
</dbReference>
<keyword evidence="3 4" id="KW-0597">Phosphoprotein</keyword>
<accession>A0A2W4F3C3</accession>
<dbReference type="Gene3D" id="1.10.287.130">
    <property type="match status" value="1"/>
</dbReference>
<dbReference type="Pfam" id="PF00072">
    <property type="entry name" value="Response_reg"/>
    <property type="match status" value="1"/>
</dbReference>
<dbReference type="Gene3D" id="3.30.565.10">
    <property type="entry name" value="Histidine kinase-like ATPase, C-terminal domain"/>
    <property type="match status" value="1"/>
</dbReference>
<dbReference type="PROSITE" id="PS50109">
    <property type="entry name" value="HIS_KIN"/>
    <property type="match status" value="1"/>
</dbReference>
<dbReference type="InterPro" id="IPR003594">
    <property type="entry name" value="HATPase_dom"/>
</dbReference>
<evidence type="ECO:0000256" key="5">
    <source>
        <dbReference type="SAM" id="Phobius"/>
    </source>
</evidence>